<keyword evidence="3" id="KW-0809">Transit peptide</keyword>
<evidence type="ECO:0000256" key="3">
    <source>
        <dbReference type="ARBA" id="ARBA00022946"/>
    </source>
</evidence>
<evidence type="ECO:0000256" key="2">
    <source>
        <dbReference type="ARBA" id="ARBA00010152"/>
    </source>
</evidence>
<dbReference type="PANTHER" id="PTHR21338:SF0">
    <property type="entry name" value="LARGE RIBOSOMAL SUBUNIT PROTEIN ML41"/>
    <property type="match status" value="1"/>
</dbReference>
<name>A0A9U8DYR1_BIOGL</name>
<organism evidence="7 8">
    <name type="scientific">Biomphalaria glabrata</name>
    <name type="common">Bloodfluke planorb</name>
    <name type="synonym">Freshwater snail</name>
    <dbReference type="NCBI Taxonomy" id="6526"/>
    <lineage>
        <taxon>Eukaryota</taxon>
        <taxon>Metazoa</taxon>
        <taxon>Spiralia</taxon>
        <taxon>Lophotrochozoa</taxon>
        <taxon>Mollusca</taxon>
        <taxon>Gastropoda</taxon>
        <taxon>Heterobranchia</taxon>
        <taxon>Euthyneura</taxon>
        <taxon>Panpulmonata</taxon>
        <taxon>Hygrophila</taxon>
        <taxon>Lymnaeoidea</taxon>
        <taxon>Planorbidae</taxon>
        <taxon>Biomphalaria</taxon>
    </lineage>
</organism>
<comment type="subcellular location">
    <subcellularLocation>
        <location evidence="1">Mitochondrion</location>
    </subcellularLocation>
</comment>
<evidence type="ECO:0000256" key="5">
    <source>
        <dbReference type="ARBA" id="ARBA00023128"/>
    </source>
</evidence>
<evidence type="ECO:0000256" key="4">
    <source>
        <dbReference type="ARBA" id="ARBA00022980"/>
    </source>
</evidence>
<dbReference type="GeneID" id="106055147"/>
<accession>A0A9U8DYR1</accession>
<keyword evidence="6" id="KW-0687">Ribonucleoprotein</keyword>
<dbReference type="GO" id="GO:0006412">
    <property type="term" value="P:translation"/>
    <property type="evidence" value="ECO:0007669"/>
    <property type="project" value="TreeGrafter"/>
</dbReference>
<dbReference type="OrthoDB" id="408933at2759"/>
<evidence type="ECO:0000256" key="1">
    <source>
        <dbReference type="ARBA" id="ARBA00004173"/>
    </source>
</evidence>
<dbReference type="Proteomes" id="UP001165740">
    <property type="component" value="Chromosome 14"/>
</dbReference>
<dbReference type="InterPro" id="IPR019189">
    <property type="entry name" value="Ribosomal_mL41"/>
</dbReference>
<dbReference type="Pfam" id="PF09809">
    <property type="entry name" value="MRP-L27"/>
    <property type="match status" value="1"/>
</dbReference>
<dbReference type="RefSeq" id="XP_013066746.2">
    <property type="nucleotide sequence ID" value="XM_013211292.2"/>
</dbReference>
<dbReference type="KEGG" id="bgt:106055147"/>
<dbReference type="OMA" id="RFFRVKE"/>
<comment type="similarity">
    <text evidence="2">Belongs to the mitochondrion-specific ribosomal protein mL41 family.</text>
</comment>
<proteinExistence type="inferred from homology"/>
<dbReference type="GO" id="GO:0003735">
    <property type="term" value="F:structural constituent of ribosome"/>
    <property type="evidence" value="ECO:0007669"/>
    <property type="project" value="InterPro"/>
</dbReference>
<dbReference type="AlphaFoldDB" id="A0A9U8DYR1"/>
<dbReference type="GO" id="GO:0005762">
    <property type="term" value="C:mitochondrial large ribosomal subunit"/>
    <property type="evidence" value="ECO:0007669"/>
    <property type="project" value="InterPro"/>
</dbReference>
<reference evidence="8" key="1">
    <citation type="submission" date="2025-08" db="UniProtKB">
        <authorList>
            <consortium name="RefSeq"/>
        </authorList>
    </citation>
    <scope>IDENTIFICATION</scope>
</reference>
<keyword evidence="5" id="KW-0496">Mitochondrion</keyword>
<evidence type="ECO:0000256" key="6">
    <source>
        <dbReference type="ARBA" id="ARBA00023274"/>
    </source>
</evidence>
<evidence type="ECO:0000313" key="7">
    <source>
        <dbReference type="Proteomes" id="UP001165740"/>
    </source>
</evidence>
<keyword evidence="4" id="KW-0689">Ribosomal protein</keyword>
<evidence type="ECO:0000313" key="8">
    <source>
        <dbReference type="RefSeq" id="XP_013066746.2"/>
    </source>
</evidence>
<dbReference type="PANTHER" id="PTHR21338">
    <property type="entry name" value="MITOCHONDRIAL RIBOSOMAL PROTEIN L41"/>
    <property type="match status" value="1"/>
</dbReference>
<protein>
    <submittedName>
        <fullName evidence="8">39S ribosomal protein L41, mitochondrial-like</fullName>
    </submittedName>
</protein>
<sequence length="158" mass="17647">MLLRSYAIILHCAKRNLSRSSCLCGIKSRKPWDKRFPVREEDVGPDAKGGSVEMAEALPEQIVAPTGIIHRVTKEFIHIPEMVPEFIVPDLTGFELKPYVSYKATEINQGPLTPVEIFNSVYAPKLEDDFKAGKVKVENDKITLADGKVIKIKHESAT</sequence>
<gene>
    <name evidence="8" type="primary">LOC106055147</name>
</gene>
<keyword evidence="7" id="KW-1185">Reference proteome</keyword>